<evidence type="ECO:0000256" key="3">
    <source>
        <dbReference type="ARBA" id="ARBA00051169"/>
    </source>
</evidence>
<feature type="binding site" evidence="5">
    <location>
        <begin position="273"/>
        <end position="274"/>
    </location>
    <ligand>
        <name>substrate</name>
    </ligand>
</feature>
<dbReference type="FunFam" id="1.20.120.420:FF:000003">
    <property type="entry name" value="Methylthioribose-1-phosphate isomerase"/>
    <property type="match status" value="1"/>
</dbReference>
<keyword evidence="1 5" id="KW-0413">Isomerase</keyword>
<name>A0A6I6CWX9_9GAMM</name>
<comment type="similarity">
    <text evidence="5">Belongs to the EIF-2B alpha/beta/delta subunits family. MtnA subfamily.</text>
</comment>
<protein>
    <recommendedName>
        <fullName evidence="5">Methylthioribose-1-phosphate isomerase</fullName>
        <shortName evidence="5">M1Pi</shortName>
        <shortName evidence="5">MTR-1-P isomerase</shortName>
        <ecNumber evidence="5">5.3.1.23</ecNumber>
    </recommendedName>
    <alternativeName>
        <fullName evidence="5">S-methyl-5-thioribose-1-phosphate isomerase</fullName>
    </alternativeName>
</protein>
<dbReference type="FunFam" id="3.40.50.10470:FF:000006">
    <property type="entry name" value="Methylthioribose-1-phosphate isomerase"/>
    <property type="match status" value="1"/>
</dbReference>
<evidence type="ECO:0000313" key="7">
    <source>
        <dbReference type="Proteomes" id="UP000427716"/>
    </source>
</evidence>
<dbReference type="Gene3D" id="3.40.50.10470">
    <property type="entry name" value="Translation initiation factor eif-2b, domain 2"/>
    <property type="match status" value="1"/>
</dbReference>
<keyword evidence="5" id="KW-0486">Methionine biosynthesis</keyword>
<sequence length="371" mass="40019">MGINRPSEVDADRSFHHGFIQELGVLKALKYKDNTLRVLDQRRLPNRVEWICCTDATCVAKVIREMAVRGAPAIGVAAAYGYLLAARSLAARGEGLTVDALQAGYRELAAARPTAVNLVWALDRMVACLRDAEPLPDAQRLDRLSDEAQSIEARDVEANLAMSQRGAALIERDRECGWVLTHCNTGALATAGQGTALGVIRDAWSAGRIEGVYVDETRPWLQGSRLTAWELQEESIDYRLICDGAAASVLATGRVGWVIVGADRIAANGDTANKIGTYSLAVLARHHGVKFMVVAPRSTIDRDCRDGSAIEIEQRPAVEVSEVGGQLLAPRGASVYNPAFDVTPAGLIDALVTEAGVVRHPDRDSIARLFD</sequence>
<dbReference type="InterPro" id="IPR000649">
    <property type="entry name" value="IF-2B-related"/>
</dbReference>
<comment type="catalytic activity">
    <reaction evidence="2">
        <text>5-deoxy-alpha-D-ribose 1-phosphate = 5-deoxy-D-ribulose 1-phosphate</text>
        <dbReference type="Rhea" id="RHEA:61296"/>
        <dbReference type="ChEBI" id="CHEBI:58749"/>
        <dbReference type="ChEBI" id="CHEBI:144504"/>
    </reaction>
    <physiologicalReaction direction="left-to-right" evidence="2">
        <dbReference type="Rhea" id="RHEA:61297"/>
    </physiologicalReaction>
</comment>
<dbReference type="NCBIfam" id="TIGR00512">
    <property type="entry name" value="salvage_mtnA"/>
    <property type="match status" value="1"/>
</dbReference>
<evidence type="ECO:0000256" key="4">
    <source>
        <dbReference type="ARBA" id="ARBA00058145"/>
    </source>
</evidence>
<dbReference type="PANTHER" id="PTHR43475">
    <property type="entry name" value="METHYLTHIORIBOSE-1-PHOSPHATE ISOMERASE"/>
    <property type="match status" value="1"/>
</dbReference>
<dbReference type="InterPro" id="IPR037171">
    <property type="entry name" value="NagB/RpiA_transferase-like"/>
</dbReference>
<dbReference type="AlphaFoldDB" id="A0A6I6CWX9"/>
<dbReference type="EC" id="5.3.1.23" evidence="5"/>
<dbReference type="NCBIfam" id="NF004326">
    <property type="entry name" value="PRK05720.1"/>
    <property type="match status" value="1"/>
</dbReference>
<dbReference type="InterPro" id="IPR011559">
    <property type="entry name" value="Initiation_fac_2B_a/b/d"/>
</dbReference>
<dbReference type="GO" id="GO:0046523">
    <property type="term" value="F:S-methyl-5-thioribose-1-phosphate isomerase activity"/>
    <property type="evidence" value="ECO:0007669"/>
    <property type="project" value="UniProtKB-UniRule"/>
</dbReference>
<feature type="site" description="Transition state stabilizer" evidence="5">
    <location>
        <position position="183"/>
    </location>
</feature>
<feature type="binding site" evidence="5">
    <location>
        <position position="112"/>
    </location>
    <ligand>
        <name>substrate</name>
    </ligand>
</feature>
<dbReference type="InterPro" id="IPR005251">
    <property type="entry name" value="IF-M1Pi"/>
</dbReference>
<evidence type="ECO:0000256" key="1">
    <source>
        <dbReference type="ARBA" id="ARBA00023235"/>
    </source>
</evidence>
<dbReference type="PANTHER" id="PTHR43475:SF1">
    <property type="entry name" value="METHYLTHIORIBOSE-1-PHOSPHATE ISOMERASE"/>
    <property type="match status" value="1"/>
</dbReference>
<keyword evidence="7" id="KW-1185">Reference proteome</keyword>
<dbReference type="HAMAP" id="MF_01678">
    <property type="entry name" value="Salvage_MtnA"/>
    <property type="match status" value="1"/>
</dbReference>
<feature type="active site" description="Proton donor" evidence="5">
    <location>
        <position position="263"/>
    </location>
</feature>
<dbReference type="SUPFAM" id="SSF100950">
    <property type="entry name" value="NagB/RpiA/CoA transferase-like"/>
    <property type="match status" value="1"/>
</dbReference>
<comment type="catalytic activity">
    <reaction evidence="3">
        <text>5-(methylsulfanyl)-alpha-D-ribose 1-phosphate = 5-(methylsulfanyl)-D-ribulose 1-phosphate</text>
        <dbReference type="Rhea" id="RHEA:19989"/>
        <dbReference type="ChEBI" id="CHEBI:58533"/>
        <dbReference type="ChEBI" id="CHEBI:58548"/>
        <dbReference type="EC" id="5.3.1.23"/>
    </reaction>
    <physiologicalReaction direction="left-to-right" evidence="3">
        <dbReference type="Rhea" id="RHEA:19990"/>
    </physiologicalReaction>
</comment>
<dbReference type="NCBIfam" id="TIGR00524">
    <property type="entry name" value="eIF-2B_rel"/>
    <property type="match status" value="1"/>
</dbReference>
<dbReference type="Gene3D" id="1.20.120.420">
    <property type="entry name" value="translation initiation factor eif-2b, domain 1"/>
    <property type="match status" value="1"/>
</dbReference>
<dbReference type="InterPro" id="IPR042529">
    <property type="entry name" value="IF_2B-like_C"/>
</dbReference>
<evidence type="ECO:0000256" key="2">
    <source>
        <dbReference type="ARBA" id="ARBA00050906"/>
    </source>
</evidence>
<dbReference type="KEGG" id="ghl:GM160_08365"/>
<dbReference type="InterPro" id="IPR027363">
    <property type="entry name" value="M1Pi_N"/>
</dbReference>
<feature type="binding site" evidence="5">
    <location>
        <position position="222"/>
    </location>
    <ligand>
        <name>substrate</name>
    </ligand>
</feature>
<dbReference type="GO" id="GO:0019509">
    <property type="term" value="P:L-methionine salvage from methylthioadenosine"/>
    <property type="evidence" value="ECO:0007669"/>
    <property type="project" value="UniProtKB-UniRule"/>
</dbReference>
<organism evidence="6 7">
    <name type="scientific">Guyparkeria halophila</name>
    <dbReference type="NCBI Taxonomy" id="47960"/>
    <lineage>
        <taxon>Bacteria</taxon>
        <taxon>Pseudomonadati</taxon>
        <taxon>Pseudomonadota</taxon>
        <taxon>Gammaproteobacteria</taxon>
        <taxon>Chromatiales</taxon>
        <taxon>Thioalkalibacteraceae</taxon>
        <taxon>Guyparkeria</taxon>
    </lineage>
</organism>
<dbReference type="UniPathway" id="UPA00904">
    <property type="reaction ID" value="UER00874"/>
</dbReference>
<proteinExistence type="inferred from homology"/>
<keyword evidence="5" id="KW-0028">Amino-acid biosynthesis</keyword>
<dbReference type="Proteomes" id="UP000427716">
    <property type="component" value="Chromosome"/>
</dbReference>
<accession>A0A6I6CWX9</accession>
<dbReference type="EMBL" id="CP046415">
    <property type="protein sequence ID" value="QGT78906.1"/>
    <property type="molecule type" value="Genomic_DNA"/>
</dbReference>
<comment type="function">
    <text evidence="4">Catalyzes the interconversion of methylthioribose-1-phosphate (MTR-1-P) into methylthioribulose-1-phosphate (MTRu-1-P). Also catalyzes the interconversion of 5-deoxyribose 1-phosphate and 5-deoxyribulose 1-phosphate. Part of a bifunctional DHAP-shunt salvage pathway for SAM by-products.</text>
</comment>
<evidence type="ECO:0000313" key="6">
    <source>
        <dbReference type="EMBL" id="QGT78906.1"/>
    </source>
</evidence>
<gene>
    <name evidence="5 6" type="primary">mtnA</name>
    <name evidence="6" type="ORF">GM160_08365</name>
</gene>
<feature type="binding site" evidence="5">
    <location>
        <begin position="69"/>
        <end position="71"/>
    </location>
    <ligand>
        <name>substrate</name>
    </ligand>
</feature>
<evidence type="ECO:0000256" key="5">
    <source>
        <dbReference type="HAMAP-Rule" id="MF_01678"/>
    </source>
</evidence>
<reference evidence="6 7" key="1">
    <citation type="submission" date="2019-11" db="EMBL/GenBank/DDBJ databases">
        <authorList>
            <person name="Zhang J."/>
            <person name="Sun C."/>
        </authorList>
    </citation>
    <scope>NUCLEOTIDE SEQUENCE [LARGE SCALE GENOMIC DNA]</scope>
    <source>
        <strain evidence="7">sp2</strain>
    </source>
</reference>
<dbReference type="Pfam" id="PF01008">
    <property type="entry name" value="IF-2B"/>
    <property type="match status" value="1"/>
</dbReference>
<comment type="pathway">
    <text evidence="5">Amino-acid biosynthesis; L-methionine biosynthesis via salvage pathway; L-methionine from S-methyl-5-thio-alpha-D-ribose 1-phosphate: step 1/6.</text>
</comment>